<dbReference type="Pfam" id="PF00085">
    <property type="entry name" value="Thioredoxin"/>
    <property type="match status" value="1"/>
</dbReference>
<gene>
    <name evidence="6" type="ORF">LY90DRAFT_231820</name>
</gene>
<name>A0A1Y2DXC0_9FUNG</name>
<dbReference type="InterPro" id="IPR013766">
    <property type="entry name" value="Thioredoxin_domain"/>
</dbReference>
<proteinExistence type="inferred from homology"/>
<keyword evidence="7" id="KW-1185">Reference proteome</keyword>
<evidence type="ECO:0000256" key="2">
    <source>
        <dbReference type="ARBA" id="ARBA00022729"/>
    </source>
</evidence>
<feature type="coiled-coil region" evidence="3">
    <location>
        <begin position="147"/>
        <end position="183"/>
    </location>
</feature>
<evidence type="ECO:0000256" key="4">
    <source>
        <dbReference type="SAM" id="SignalP"/>
    </source>
</evidence>
<dbReference type="InterPro" id="IPR036249">
    <property type="entry name" value="Thioredoxin-like_sf"/>
</dbReference>
<dbReference type="GO" id="GO:0005783">
    <property type="term" value="C:endoplasmic reticulum"/>
    <property type="evidence" value="ECO:0007669"/>
    <property type="project" value="TreeGrafter"/>
</dbReference>
<evidence type="ECO:0000259" key="5">
    <source>
        <dbReference type="Pfam" id="PF00085"/>
    </source>
</evidence>
<dbReference type="GO" id="GO:0003756">
    <property type="term" value="F:protein disulfide isomerase activity"/>
    <property type="evidence" value="ECO:0007669"/>
    <property type="project" value="TreeGrafter"/>
</dbReference>
<comment type="similarity">
    <text evidence="1">Belongs to the protein disulfide isomerase family.</text>
</comment>
<evidence type="ECO:0000256" key="3">
    <source>
        <dbReference type="SAM" id="Coils"/>
    </source>
</evidence>
<dbReference type="AlphaFoldDB" id="A0A1Y2DXC0"/>
<dbReference type="GO" id="GO:0006457">
    <property type="term" value="P:protein folding"/>
    <property type="evidence" value="ECO:0007669"/>
    <property type="project" value="TreeGrafter"/>
</dbReference>
<sequence length="275" mass="32447">MKLYNHFKFLITITIIFFVFCNADLIDESESFCSTDPEGSCTIPSGHTVVNPFQGIQNLFSKFYLGYADRIRNITKIKNERRDAEFAIQEGSGIEKITSNNYQKLINGTWLVQIYSPWCPYSLHFQRTWREVVKDVKHRSKLISDGVKSFEEEQKILNDDKSNKEKEENYEELKIKKRDIIKNMKFAIVDANESIDVAALLEVKGFPTIKILHKGNVVTYTNSTSYERLIKFTMEDWMKKEWYNRLPKTPSKLYQLQLQFSLFLYKILILIYLFH</sequence>
<dbReference type="PANTHER" id="PTHR45672:SF3">
    <property type="entry name" value="THIOREDOXIN DOMAIN-CONTAINING PROTEIN 5"/>
    <property type="match status" value="1"/>
</dbReference>
<dbReference type="CDD" id="cd02961">
    <property type="entry name" value="PDI_a_family"/>
    <property type="match status" value="1"/>
</dbReference>
<evidence type="ECO:0000313" key="7">
    <source>
        <dbReference type="Proteomes" id="UP000193920"/>
    </source>
</evidence>
<protein>
    <recommendedName>
        <fullName evidence="5">Thioredoxin domain-containing protein</fullName>
    </recommendedName>
</protein>
<feature type="domain" description="Thioredoxin" evidence="5">
    <location>
        <begin position="172"/>
        <end position="232"/>
    </location>
</feature>
<dbReference type="OrthoDB" id="74910at2759"/>
<evidence type="ECO:0000256" key="1">
    <source>
        <dbReference type="ARBA" id="ARBA00006347"/>
    </source>
</evidence>
<dbReference type="EMBL" id="MCOG01000055">
    <property type="protein sequence ID" value="ORY63754.1"/>
    <property type="molecule type" value="Genomic_DNA"/>
</dbReference>
<dbReference type="InterPro" id="IPR051063">
    <property type="entry name" value="PDI"/>
</dbReference>
<reference evidence="6 7" key="1">
    <citation type="submission" date="2016-08" db="EMBL/GenBank/DDBJ databases">
        <title>A Parts List for Fungal Cellulosomes Revealed by Comparative Genomics.</title>
        <authorList>
            <consortium name="DOE Joint Genome Institute"/>
            <person name="Haitjema C.H."/>
            <person name="Gilmore S.P."/>
            <person name="Henske J.K."/>
            <person name="Solomon K.V."/>
            <person name="De Groot R."/>
            <person name="Kuo A."/>
            <person name="Mondo S.J."/>
            <person name="Salamov A.A."/>
            <person name="Labutti K."/>
            <person name="Zhao Z."/>
            <person name="Chiniquy J."/>
            <person name="Barry K."/>
            <person name="Brewer H.M."/>
            <person name="Purvine S.O."/>
            <person name="Wright A.T."/>
            <person name="Boxma B."/>
            <person name="Van Alen T."/>
            <person name="Hackstein J.H."/>
            <person name="Baker S.E."/>
            <person name="Grigoriev I.V."/>
            <person name="O'Malley M.A."/>
        </authorList>
    </citation>
    <scope>NUCLEOTIDE SEQUENCE [LARGE SCALE GENOMIC DNA]</scope>
    <source>
        <strain evidence="6 7">G1</strain>
    </source>
</reference>
<dbReference type="Proteomes" id="UP000193920">
    <property type="component" value="Unassembled WGS sequence"/>
</dbReference>
<dbReference type="Gene3D" id="3.40.30.10">
    <property type="entry name" value="Glutaredoxin"/>
    <property type="match status" value="1"/>
</dbReference>
<accession>A0A1Y2DXC0</accession>
<feature type="chain" id="PRO_5012417899" description="Thioredoxin domain-containing protein" evidence="4">
    <location>
        <begin position="24"/>
        <end position="275"/>
    </location>
</feature>
<dbReference type="SUPFAM" id="SSF52833">
    <property type="entry name" value="Thioredoxin-like"/>
    <property type="match status" value="1"/>
</dbReference>
<evidence type="ECO:0000313" key="6">
    <source>
        <dbReference type="EMBL" id="ORY63754.1"/>
    </source>
</evidence>
<dbReference type="PANTHER" id="PTHR45672">
    <property type="entry name" value="PROTEIN DISULFIDE-ISOMERASE C17H9.14C-RELATED"/>
    <property type="match status" value="1"/>
</dbReference>
<keyword evidence="2 4" id="KW-0732">Signal</keyword>
<keyword evidence="3" id="KW-0175">Coiled coil</keyword>
<comment type="caution">
    <text evidence="6">The sequence shown here is derived from an EMBL/GenBank/DDBJ whole genome shotgun (WGS) entry which is preliminary data.</text>
</comment>
<feature type="signal peptide" evidence="4">
    <location>
        <begin position="1"/>
        <end position="23"/>
    </location>
</feature>
<organism evidence="6 7">
    <name type="scientific">Neocallimastix californiae</name>
    <dbReference type="NCBI Taxonomy" id="1754190"/>
    <lineage>
        <taxon>Eukaryota</taxon>
        <taxon>Fungi</taxon>
        <taxon>Fungi incertae sedis</taxon>
        <taxon>Chytridiomycota</taxon>
        <taxon>Chytridiomycota incertae sedis</taxon>
        <taxon>Neocallimastigomycetes</taxon>
        <taxon>Neocallimastigales</taxon>
        <taxon>Neocallimastigaceae</taxon>
        <taxon>Neocallimastix</taxon>
    </lineage>
</organism>